<accession>A0A2S5ADE0</accession>
<dbReference type="PANTHER" id="PTHR30040:SF2">
    <property type="entry name" value="FAD:PROTEIN FMN TRANSFERASE"/>
    <property type="match status" value="1"/>
</dbReference>
<protein>
    <recommendedName>
        <fullName evidence="2 10">FAD:protein FMN transferase</fullName>
        <ecNumber evidence="1 10">2.7.1.180</ecNumber>
    </recommendedName>
    <alternativeName>
        <fullName evidence="8 10">Flavin transferase</fullName>
    </alternativeName>
</protein>
<dbReference type="InterPro" id="IPR024932">
    <property type="entry name" value="ApbE"/>
</dbReference>
<dbReference type="SUPFAM" id="SSF143631">
    <property type="entry name" value="ApbE-like"/>
    <property type="match status" value="1"/>
</dbReference>
<evidence type="ECO:0000256" key="4">
    <source>
        <dbReference type="ARBA" id="ARBA00022679"/>
    </source>
</evidence>
<comment type="cofactor">
    <cofactor evidence="11">
        <name>Mg(2+)</name>
        <dbReference type="ChEBI" id="CHEBI:18420"/>
    </cofactor>
    <cofactor evidence="11">
        <name>Mn(2+)</name>
        <dbReference type="ChEBI" id="CHEBI:29035"/>
    </cofactor>
    <text evidence="11">Magnesium. Can also use manganese.</text>
</comment>
<evidence type="ECO:0000256" key="5">
    <source>
        <dbReference type="ARBA" id="ARBA00022723"/>
    </source>
</evidence>
<dbReference type="PANTHER" id="PTHR30040">
    <property type="entry name" value="THIAMINE BIOSYNTHESIS LIPOPROTEIN APBE"/>
    <property type="match status" value="1"/>
</dbReference>
<evidence type="ECO:0000256" key="10">
    <source>
        <dbReference type="PIRNR" id="PIRNR006268"/>
    </source>
</evidence>
<evidence type="ECO:0000256" key="8">
    <source>
        <dbReference type="ARBA" id="ARBA00031306"/>
    </source>
</evidence>
<keyword evidence="5 10" id="KW-0479">Metal-binding</keyword>
<dbReference type="GO" id="GO:0016740">
    <property type="term" value="F:transferase activity"/>
    <property type="evidence" value="ECO:0007669"/>
    <property type="project" value="UniProtKB-UniRule"/>
</dbReference>
<keyword evidence="13" id="KW-1185">Reference proteome</keyword>
<dbReference type="Pfam" id="PF02424">
    <property type="entry name" value="ApbE"/>
    <property type="match status" value="1"/>
</dbReference>
<dbReference type="GO" id="GO:0046872">
    <property type="term" value="F:metal ion binding"/>
    <property type="evidence" value="ECO:0007669"/>
    <property type="project" value="UniProtKB-UniRule"/>
</dbReference>
<evidence type="ECO:0000256" key="6">
    <source>
        <dbReference type="ARBA" id="ARBA00022827"/>
    </source>
</evidence>
<evidence type="ECO:0000256" key="3">
    <source>
        <dbReference type="ARBA" id="ARBA00022630"/>
    </source>
</evidence>
<evidence type="ECO:0000313" key="13">
    <source>
        <dbReference type="Proteomes" id="UP000237310"/>
    </source>
</evidence>
<gene>
    <name evidence="12" type="ORF">C3L50_03645</name>
</gene>
<feature type="binding site" evidence="11">
    <location>
        <position position="164"/>
    </location>
    <ligand>
        <name>Mg(2+)</name>
        <dbReference type="ChEBI" id="CHEBI:18420"/>
    </ligand>
</feature>
<feature type="binding site" evidence="11">
    <location>
        <position position="285"/>
    </location>
    <ligand>
        <name>Mg(2+)</name>
        <dbReference type="ChEBI" id="CHEBI:18420"/>
    </ligand>
</feature>
<comment type="catalytic activity">
    <reaction evidence="9 10">
        <text>L-threonyl-[protein] + FAD = FMN-L-threonyl-[protein] + AMP + H(+)</text>
        <dbReference type="Rhea" id="RHEA:36847"/>
        <dbReference type="Rhea" id="RHEA-COMP:11060"/>
        <dbReference type="Rhea" id="RHEA-COMP:11061"/>
        <dbReference type="ChEBI" id="CHEBI:15378"/>
        <dbReference type="ChEBI" id="CHEBI:30013"/>
        <dbReference type="ChEBI" id="CHEBI:57692"/>
        <dbReference type="ChEBI" id="CHEBI:74257"/>
        <dbReference type="ChEBI" id="CHEBI:456215"/>
        <dbReference type="EC" id="2.7.1.180"/>
    </reaction>
</comment>
<dbReference type="RefSeq" id="WP_103804788.1">
    <property type="nucleotide sequence ID" value="NZ_PQVG01000002.1"/>
</dbReference>
<organism evidence="12 13">
    <name type="scientific">Flavobacterium alvei</name>
    <dbReference type="NCBI Taxonomy" id="2080416"/>
    <lineage>
        <taxon>Bacteria</taxon>
        <taxon>Pseudomonadati</taxon>
        <taxon>Bacteroidota</taxon>
        <taxon>Flavobacteriia</taxon>
        <taxon>Flavobacteriales</taxon>
        <taxon>Flavobacteriaceae</taxon>
        <taxon>Flavobacterium</taxon>
    </lineage>
</organism>
<evidence type="ECO:0000256" key="9">
    <source>
        <dbReference type="ARBA" id="ARBA00048540"/>
    </source>
</evidence>
<dbReference type="EC" id="2.7.1.180" evidence="1 10"/>
<dbReference type="OrthoDB" id="9778595at2"/>
<feature type="binding site" evidence="11">
    <location>
        <position position="281"/>
    </location>
    <ligand>
        <name>Mg(2+)</name>
        <dbReference type="ChEBI" id="CHEBI:18420"/>
    </ligand>
</feature>
<evidence type="ECO:0000256" key="1">
    <source>
        <dbReference type="ARBA" id="ARBA00011955"/>
    </source>
</evidence>
<evidence type="ECO:0000313" key="12">
    <source>
        <dbReference type="EMBL" id="POY40601.1"/>
    </source>
</evidence>
<dbReference type="PIRSF" id="PIRSF006268">
    <property type="entry name" value="ApbE"/>
    <property type="match status" value="1"/>
</dbReference>
<evidence type="ECO:0000256" key="2">
    <source>
        <dbReference type="ARBA" id="ARBA00016337"/>
    </source>
</evidence>
<keyword evidence="3 10" id="KW-0285">Flavoprotein</keyword>
<dbReference type="AlphaFoldDB" id="A0A2S5ADE0"/>
<dbReference type="Gene3D" id="3.10.520.10">
    <property type="entry name" value="ApbE-like domains"/>
    <property type="match status" value="1"/>
</dbReference>
<dbReference type="InterPro" id="IPR003374">
    <property type="entry name" value="ApbE-like_sf"/>
</dbReference>
<comment type="similarity">
    <text evidence="10">Belongs to the ApbE family.</text>
</comment>
<evidence type="ECO:0000256" key="11">
    <source>
        <dbReference type="PIRSR" id="PIRSR006268-2"/>
    </source>
</evidence>
<dbReference type="Proteomes" id="UP000237310">
    <property type="component" value="Unassembled WGS sequence"/>
</dbReference>
<sequence length="335" mass="37658">MRRISCIIVYLLFFSDTTYSQQDPIKVFGEAQGTTYHITYFDVQNRDFQPEIVQLLKDFDLSVSTYIPNSIISRINANEKNVIVDKYFTACFKKAKEVWKNTNGAFDPTVYPLVNAYGFGPGKKQKIEKSKIDSILKFVGFQLIELKGNKIVKKDPRVALDFNAFAQGYSVDVVSDFLNSKGITAYIVEIGGEVYAKGKKPNEKNWTIGIEKPIDNKESENPFKAMVKLENLAIATSGNYRRFIVEDGVKYAHHIDPKTGYPTKNNLLSASIFAKECISSDANATGVLVLGLDKAKVFLKKHPELQAYLIYSDEKGNYQVYETSGIKAIISEIGE</sequence>
<keyword evidence="6 10" id="KW-0274">FAD</keyword>
<name>A0A2S5ADE0_9FLAO</name>
<proteinExistence type="inferred from homology"/>
<reference evidence="12 13" key="1">
    <citation type="submission" date="2018-01" db="EMBL/GenBank/DDBJ databases">
        <authorList>
            <person name="Gaut B.S."/>
            <person name="Morton B.R."/>
            <person name="Clegg M.T."/>
            <person name="Duvall M.R."/>
        </authorList>
    </citation>
    <scope>NUCLEOTIDE SEQUENCE [LARGE SCALE GENOMIC DNA]</scope>
    <source>
        <strain evidence="12 13">HR-AY</strain>
    </source>
</reference>
<keyword evidence="7 10" id="KW-0460">Magnesium</keyword>
<keyword evidence="4 10" id="KW-0808">Transferase</keyword>
<dbReference type="EMBL" id="PQVG01000002">
    <property type="protein sequence ID" value="POY40601.1"/>
    <property type="molecule type" value="Genomic_DNA"/>
</dbReference>
<evidence type="ECO:0000256" key="7">
    <source>
        <dbReference type="ARBA" id="ARBA00022842"/>
    </source>
</evidence>
<comment type="caution">
    <text evidence="12">The sequence shown here is derived from an EMBL/GenBank/DDBJ whole genome shotgun (WGS) entry which is preliminary data.</text>
</comment>